<evidence type="ECO:0000256" key="2">
    <source>
        <dbReference type="SAM" id="Phobius"/>
    </source>
</evidence>
<gene>
    <name evidence="3" type="ORF">AOQ84DRAFT_69950</name>
</gene>
<keyword evidence="4" id="KW-1185">Reference proteome</keyword>
<organism evidence="3 4">
    <name type="scientific">Glonium stellatum</name>
    <dbReference type="NCBI Taxonomy" id="574774"/>
    <lineage>
        <taxon>Eukaryota</taxon>
        <taxon>Fungi</taxon>
        <taxon>Dikarya</taxon>
        <taxon>Ascomycota</taxon>
        <taxon>Pezizomycotina</taxon>
        <taxon>Dothideomycetes</taxon>
        <taxon>Pleosporomycetidae</taxon>
        <taxon>Gloniales</taxon>
        <taxon>Gloniaceae</taxon>
        <taxon>Glonium</taxon>
    </lineage>
</organism>
<feature type="compositionally biased region" description="Polar residues" evidence="1">
    <location>
        <begin position="127"/>
        <end position="143"/>
    </location>
</feature>
<accession>A0A8E2FBA2</accession>
<sequence>MSSRSIESNDWLIEQLEKERATFNNDTYPLLSYQIDAFRSCYDLLREDMVSLAKRSKQSRSERLRARTFLMDVFLGVGPEVFLLCILAAPISKLHKITPKGLLPKLQSCTLISSSRKRQFSEITLATEQGPSQSTHAPLSESHSPGLDTDLDLGSTPPTQTPQTTHAQVTHQTPEQDSAQKESALTLDTRETNDRCLIRFSF</sequence>
<feature type="compositionally biased region" description="Low complexity" evidence="1">
    <location>
        <begin position="156"/>
        <end position="173"/>
    </location>
</feature>
<feature type="region of interest" description="Disordered" evidence="1">
    <location>
        <begin position="127"/>
        <end position="185"/>
    </location>
</feature>
<dbReference type="EMBL" id="KV748634">
    <property type="protein sequence ID" value="OCL14011.1"/>
    <property type="molecule type" value="Genomic_DNA"/>
</dbReference>
<evidence type="ECO:0000313" key="4">
    <source>
        <dbReference type="Proteomes" id="UP000250140"/>
    </source>
</evidence>
<dbReference type="AlphaFoldDB" id="A0A8E2FBA2"/>
<evidence type="ECO:0000313" key="3">
    <source>
        <dbReference type="EMBL" id="OCL14011.1"/>
    </source>
</evidence>
<keyword evidence="2" id="KW-0812">Transmembrane</keyword>
<dbReference type="OrthoDB" id="3789257at2759"/>
<protein>
    <submittedName>
        <fullName evidence="3">Uncharacterized protein</fullName>
    </submittedName>
</protein>
<keyword evidence="2" id="KW-0472">Membrane</keyword>
<evidence type="ECO:0000256" key="1">
    <source>
        <dbReference type="SAM" id="MobiDB-lite"/>
    </source>
</evidence>
<name>A0A8E2FBA2_9PEZI</name>
<dbReference type="Proteomes" id="UP000250140">
    <property type="component" value="Unassembled WGS sequence"/>
</dbReference>
<proteinExistence type="predicted"/>
<reference evidence="3 4" key="1">
    <citation type="journal article" date="2016" name="Nat. Commun.">
        <title>Ectomycorrhizal ecology is imprinted in the genome of the dominant symbiotic fungus Cenococcum geophilum.</title>
        <authorList>
            <consortium name="DOE Joint Genome Institute"/>
            <person name="Peter M."/>
            <person name="Kohler A."/>
            <person name="Ohm R.A."/>
            <person name="Kuo A."/>
            <person name="Krutzmann J."/>
            <person name="Morin E."/>
            <person name="Arend M."/>
            <person name="Barry K.W."/>
            <person name="Binder M."/>
            <person name="Choi C."/>
            <person name="Clum A."/>
            <person name="Copeland A."/>
            <person name="Grisel N."/>
            <person name="Haridas S."/>
            <person name="Kipfer T."/>
            <person name="LaButti K."/>
            <person name="Lindquist E."/>
            <person name="Lipzen A."/>
            <person name="Maire R."/>
            <person name="Meier B."/>
            <person name="Mihaltcheva S."/>
            <person name="Molinier V."/>
            <person name="Murat C."/>
            <person name="Poggeler S."/>
            <person name="Quandt C.A."/>
            <person name="Sperisen C."/>
            <person name="Tritt A."/>
            <person name="Tisserant E."/>
            <person name="Crous P.W."/>
            <person name="Henrissat B."/>
            <person name="Nehls U."/>
            <person name="Egli S."/>
            <person name="Spatafora J.W."/>
            <person name="Grigoriev I.V."/>
            <person name="Martin F.M."/>
        </authorList>
    </citation>
    <scope>NUCLEOTIDE SEQUENCE [LARGE SCALE GENOMIC DNA]</scope>
    <source>
        <strain evidence="3 4">CBS 207.34</strain>
    </source>
</reference>
<feature type="transmembrane region" description="Helical" evidence="2">
    <location>
        <begin position="69"/>
        <end position="91"/>
    </location>
</feature>
<keyword evidence="2" id="KW-1133">Transmembrane helix</keyword>